<evidence type="ECO:0000256" key="1">
    <source>
        <dbReference type="SAM" id="MobiDB-lite"/>
    </source>
</evidence>
<sequence>MDQSKNDGFKVNEGASTSVSSGEKSVPMDIEHDNPPEFRKSKRKVIFSLKEAMSHKKPKLTPKPIRSKRVAPKAF</sequence>
<feature type="region of interest" description="Disordered" evidence="1">
    <location>
        <begin position="1"/>
        <end position="41"/>
    </location>
</feature>
<feature type="compositionally biased region" description="Polar residues" evidence="1">
    <location>
        <begin position="14"/>
        <end position="23"/>
    </location>
</feature>
<comment type="caution">
    <text evidence="2">The sequence shown here is derived from an EMBL/GenBank/DDBJ whole genome shotgun (WGS) entry which is preliminary data.</text>
</comment>
<dbReference type="AlphaFoldDB" id="A0AAV4XU40"/>
<name>A0AAV4XU40_CAEEX</name>
<dbReference type="EMBL" id="BPLR01018142">
    <property type="protein sequence ID" value="GIY97263.1"/>
    <property type="molecule type" value="Genomic_DNA"/>
</dbReference>
<gene>
    <name evidence="2" type="ORF">CEXT_174421</name>
</gene>
<organism evidence="2 3">
    <name type="scientific">Caerostris extrusa</name>
    <name type="common">Bark spider</name>
    <name type="synonym">Caerostris bankana</name>
    <dbReference type="NCBI Taxonomy" id="172846"/>
    <lineage>
        <taxon>Eukaryota</taxon>
        <taxon>Metazoa</taxon>
        <taxon>Ecdysozoa</taxon>
        <taxon>Arthropoda</taxon>
        <taxon>Chelicerata</taxon>
        <taxon>Arachnida</taxon>
        <taxon>Araneae</taxon>
        <taxon>Araneomorphae</taxon>
        <taxon>Entelegynae</taxon>
        <taxon>Araneoidea</taxon>
        <taxon>Araneidae</taxon>
        <taxon>Caerostris</taxon>
    </lineage>
</organism>
<evidence type="ECO:0000313" key="3">
    <source>
        <dbReference type="Proteomes" id="UP001054945"/>
    </source>
</evidence>
<keyword evidence="3" id="KW-1185">Reference proteome</keyword>
<feature type="region of interest" description="Disordered" evidence="1">
    <location>
        <begin position="53"/>
        <end position="75"/>
    </location>
</feature>
<protein>
    <submittedName>
        <fullName evidence="2">Uncharacterized protein</fullName>
    </submittedName>
</protein>
<reference evidence="2 3" key="1">
    <citation type="submission" date="2021-06" db="EMBL/GenBank/DDBJ databases">
        <title>Caerostris extrusa draft genome.</title>
        <authorList>
            <person name="Kono N."/>
            <person name="Arakawa K."/>
        </authorList>
    </citation>
    <scope>NUCLEOTIDE SEQUENCE [LARGE SCALE GENOMIC DNA]</scope>
</reference>
<feature type="compositionally biased region" description="Basic and acidic residues" evidence="1">
    <location>
        <begin position="29"/>
        <end position="39"/>
    </location>
</feature>
<proteinExistence type="predicted"/>
<evidence type="ECO:0000313" key="2">
    <source>
        <dbReference type="EMBL" id="GIY97263.1"/>
    </source>
</evidence>
<dbReference type="Proteomes" id="UP001054945">
    <property type="component" value="Unassembled WGS sequence"/>
</dbReference>
<feature type="compositionally biased region" description="Basic residues" evidence="1">
    <location>
        <begin position="55"/>
        <end position="75"/>
    </location>
</feature>
<feature type="compositionally biased region" description="Basic and acidic residues" evidence="1">
    <location>
        <begin position="1"/>
        <end position="10"/>
    </location>
</feature>
<accession>A0AAV4XU40</accession>